<evidence type="ECO:0000256" key="8">
    <source>
        <dbReference type="SAM" id="Phobius"/>
    </source>
</evidence>
<gene>
    <name evidence="9" type="primary">clcA</name>
    <name evidence="9" type="ORF">H9906_04325</name>
</gene>
<reference evidence="9" key="1">
    <citation type="journal article" date="2021" name="PeerJ">
        <title>Extensive microbial diversity within the chicken gut microbiome revealed by metagenomics and culture.</title>
        <authorList>
            <person name="Gilroy R."/>
            <person name="Ravi A."/>
            <person name="Getino M."/>
            <person name="Pursley I."/>
            <person name="Horton D.L."/>
            <person name="Alikhan N.F."/>
            <person name="Baker D."/>
            <person name="Gharbi K."/>
            <person name="Hall N."/>
            <person name="Watson M."/>
            <person name="Adriaenssens E.M."/>
            <person name="Foster-Nyarko E."/>
            <person name="Jarju S."/>
            <person name="Secka A."/>
            <person name="Antonio M."/>
            <person name="Oren A."/>
            <person name="Chaudhuri R.R."/>
            <person name="La Ragione R."/>
            <person name="Hildebrand F."/>
            <person name="Pallen M.J."/>
        </authorList>
    </citation>
    <scope>NUCLEOTIDE SEQUENCE</scope>
    <source>
        <strain evidence="9">9264</strain>
    </source>
</reference>
<keyword evidence="7" id="KW-0868">Chloride</keyword>
<proteinExistence type="predicted"/>
<keyword evidence="4 8" id="KW-1133">Transmembrane helix</keyword>
<feature type="transmembrane region" description="Helical" evidence="8">
    <location>
        <begin position="267"/>
        <end position="287"/>
    </location>
</feature>
<reference evidence="9" key="2">
    <citation type="submission" date="2021-04" db="EMBL/GenBank/DDBJ databases">
        <authorList>
            <person name="Gilroy R."/>
        </authorList>
    </citation>
    <scope>NUCLEOTIDE SEQUENCE</scope>
    <source>
        <strain evidence="9">9264</strain>
    </source>
</reference>
<dbReference type="NCBIfam" id="NF003640">
    <property type="entry name" value="PRK05277.1"/>
    <property type="match status" value="1"/>
</dbReference>
<evidence type="ECO:0000256" key="3">
    <source>
        <dbReference type="ARBA" id="ARBA00022692"/>
    </source>
</evidence>
<feature type="transmembrane region" description="Helical" evidence="8">
    <location>
        <begin position="157"/>
        <end position="182"/>
    </location>
</feature>
<dbReference type="GO" id="GO:0005886">
    <property type="term" value="C:plasma membrane"/>
    <property type="evidence" value="ECO:0007669"/>
    <property type="project" value="TreeGrafter"/>
</dbReference>
<dbReference type="PANTHER" id="PTHR45711">
    <property type="entry name" value="CHLORIDE CHANNEL PROTEIN"/>
    <property type="match status" value="1"/>
</dbReference>
<evidence type="ECO:0000256" key="2">
    <source>
        <dbReference type="ARBA" id="ARBA00022448"/>
    </source>
</evidence>
<dbReference type="Pfam" id="PF00654">
    <property type="entry name" value="Voltage_CLC"/>
    <property type="match status" value="1"/>
</dbReference>
<comment type="subcellular location">
    <subcellularLocation>
        <location evidence="1">Membrane</location>
        <topology evidence="1">Multi-pass membrane protein</topology>
    </subcellularLocation>
</comment>
<evidence type="ECO:0000256" key="1">
    <source>
        <dbReference type="ARBA" id="ARBA00004141"/>
    </source>
</evidence>
<accession>A0A9D2RG60</accession>
<dbReference type="SUPFAM" id="SSF81340">
    <property type="entry name" value="Clc chloride channel"/>
    <property type="match status" value="1"/>
</dbReference>
<comment type="caution">
    <text evidence="9">The sequence shown here is derived from an EMBL/GenBank/DDBJ whole genome shotgun (WGS) entry which is preliminary data.</text>
</comment>
<dbReference type="EMBL" id="DWUQ01000086">
    <property type="protein sequence ID" value="HJD44240.1"/>
    <property type="molecule type" value="Genomic_DNA"/>
</dbReference>
<dbReference type="Proteomes" id="UP000823889">
    <property type="component" value="Unassembled WGS sequence"/>
</dbReference>
<keyword evidence="2" id="KW-0813">Transport</keyword>
<feature type="transmembrane region" description="Helical" evidence="8">
    <location>
        <begin position="403"/>
        <end position="423"/>
    </location>
</feature>
<dbReference type="PRINTS" id="PR00762">
    <property type="entry name" value="CLCHANNEL"/>
</dbReference>
<dbReference type="GO" id="GO:0005247">
    <property type="term" value="F:voltage-gated chloride channel activity"/>
    <property type="evidence" value="ECO:0007669"/>
    <property type="project" value="TreeGrafter"/>
</dbReference>
<dbReference type="Gene3D" id="1.10.3080.10">
    <property type="entry name" value="Clc chloride channel"/>
    <property type="match status" value="1"/>
</dbReference>
<feature type="transmembrane region" description="Helical" evidence="8">
    <location>
        <begin position="233"/>
        <end position="255"/>
    </location>
</feature>
<dbReference type="AlphaFoldDB" id="A0A9D2RG60"/>
<evidence type="ECO:0000313" key="9">
    <source>
        <dbReference type="EMBL" id="HJD44240.1"/>
    </source>
</evidence>
<feature type="transmembrane region" description="Helical" evidence="8">
    <location>
        <begin position="12"/>
        <end position="36"/>
    </location>
</feature>
<keyword evidence="6 8" id="KW-0472">Membrane</keyword>
<dbReference type="InterPro" id="IPR001807">
    <property type="entry name" value="ClC"/>
</dbReference>
<keyword evidence="5" id="KW-0406">Ion transport</keyword>
<evidence type="ECO:0000256" key="7">
    <source>
        <dbReference type="ARBA" id="ARBA00023214"/>
    </source>
</evidence>
<keyword evidence="3 8" id="KW-0812">Transmembrane</keyword>
<feature type="transmembrane region" description="Helical" evidence="8">
    <location>
        <begin position="56"/>
        <end position="79"/>
    </location>
</feature>
<evidence type="ECO:0000256" key="6">
    <source>
        <dbReference type="ARBA" id="ARBA00023136"/>
    </source>
</evidence>
<evidence type="ECO:0000313" key="10">
    <source>
        <dbReference type="Proteomes" id="UP000823889"/>
    </source>
</evidence>
<protein>
    <submittedName>
        <fullName evidence="9">H(+)/Cl(-) exchange transporter ClcA</fullName>
    </submittedName>
</protein>
<dbReference type="PANTHER" id="PTHR45711:SF6">
    <property type="entry name" value="CHLORIDE CHANNEL PROTEIN"/>
    <property type="match status" value="1"/>
</dbReference>
<feature type="transmembrane region" description="Helical" evidence="8">
    <location>
        <begin position="194"/>
        <end position="213"/>
    </location>
</feature>
<name>A0A9D2RG60_9BURK</name>
<organism evidence="9 10">
    <name type="scientific">Candidatus Paenalcaligenes intestinipullorum</name>
    <dbReference type="NCBI Taxonomy" id="2838718"/>
    <lineage>
        <taxon>Bacteria</taxon>
        <taxon>Pseudomonadati</taxon>
        <taxon>Pseudomonadota</taxon>
        <taxon>Betaproteobacteria</taxon>
        <taxon>Burkholderiales</taxon>
        <taxon>Alcaligenaceae</taxon>
        <taxon>Paenalcaligenes</taxon>
    </lineage>
</organism>
<feature type="transmembrane region" description="Helical" evidence="8">
    <location>
        <begin position="307"/>
        <end position="327"/>
    </location>
</feature>
<evidence type="ECO:0000256" key="4">
    <source>
        <dbReference type="ARBA" id="ARBA00022989"/>
    </source>
</evidence>
<feature type="transmembrane region" description="Helical" evidence="8">
    <location>
        <begin position="110"/>
        <end position="128"/>
    </location>
</feature>
<dbReference type="InterPro" id="IPR014743">
    <property type="entry name" value="Cl-channel_core"/>
</dbReference>
<sequence length="445" mass="45890">MDTPTKQMASPLNNVAYIGIALLLGGLTALVGGAFHEGVSQLGRVYAGLSQTLTLAAPWSYLLMALVSTSAFCLAVAIVRRFAPEASGSGVQEVEGAMAGERYVRWHRVLPVKFIGGLLSLGAGLVGGREGPTIHMGASLAQALVERFRLSGADAKALLGAGAAAGLTAAFSAPVASVLFIIEEARGTFPYSKRTYHAVIAAAAACGVLTIWWQGGAPFMAIYAQTMPVSFLWAFVLLGALLGGVGVLFNRVILFSLDAAARLSQHVSPYVLPACLGIMIGPLILWFPQATGGGEHLVEVLVQHPLSIGMLGLLVMTRFVMTASSYAAGAPAGIFAPILALAVVVSLFVGNVLALFVSVPDGAMVAFAVAGMAGLFASSIRAPMVGVVLIIELTGAHAALMPSLLCAATAAIVAMALGGQPIYDQLLQRTLRLAQTEALAHTKTK</sequence>
<feature type="transmembrane region" description="Helical" evidence="8">
    <location>
        <begin position="363"/>
        <end position="391"/>
    </location>
</feature>
<evidence type="ECO:0000256" key="5">
    <source>
        <dbReference type="ARBA" id="ARBA00023065"/>
    </source>
</evidence>
<feature type="transmembrane region" description="Helical" evidence="8">
    <location>
        <begin position="334"/>
        <end position="357"/>
    </location>
</feature>